<dbReference type="Proteomes" id="UP000632858">
    <property type="component" value="Unassembled WGS sequence"/>
</dbReference>
<evidence type="ECO:0008006" key="3">
    <source>
        <dbReference type="Google" id="ProtNLM"/>
    </source>
</evidence>
<dbReference type="SUPFAM" id="SSF52540">
    <property type="entry name" value="P-loop containing nucleoside triphosphate hydrolases"/>
    <property type="match status" value="1"/>
</dbReference>
<reference evidence="1" key="2">
    <citation type="submission" date="2020-09" db="EMBL/GenBank/DDBJ databases">
        <authorList>
            <person name="Sun Q."/>
            <person name="Zhou Y."/>
        </authorList>
    </citation>
    <scope>NUCLEOTIDE SEQUENCE</scope>
    <source>
        <strain evidence="1">CGMCC 1.12726</strain>
    </source>
</reference>
<sequence>MSGQDAPAHHIQLGRREVEIVGDRFLLTPKARLNYFPHIGCIFIHIPKTAGTSVSAALAQIDEYLRLDGQPAKFELPLRKHNRHAKALAYRDHLERDIWDKAFTFCVVRNPFEQMVSCYHWWLQLAPRFPHLRETSRRVAALGGFNAFLRDDLGARRINEFIGEPEHWFQDAEGRDMVDFIVRNEEIDTLLARLGEYVRVPKGVRIERRNATRRGHYATYYDDACVAAVAQRFRYCIERFGYRFESA</sequence>
<dbReference type="GO" id="GO:0008146">
    <property type="term" value="F:sulfotransferase activity"/>
    <property type="evidence" value="ECO:0007669"/>
    <property type="project" value="InterPro"/>
</dbReference>
<accession>A0A917FQ48</accession>
<comment type="caution">
    <text evidence="1">The sequence shown here is derived from an EMBL/GenBank/DDBJ whole genome shotgun (WGS) entry which is preliminary data.</text>
</comment>
<evidence type="ECO:0000313" key="1">
    <source>
        <dbReference type="EMBL" id="GGF97020.1"/>
    </source>
</evidence>
<dbReference type="RefSeq" id="WP_188450104.1">
    <property type="nucleotide sequence ID" value="NZ_BMFO01000004.1"/>
</dbReference>
<organism evidence="1 2">
    <name type="scientific">Arenimonas maotaiensis</name>
    <dbReference type="NCBI Taxonomy" id="1446479"/>
    <lineage>
        <taxon>Bacteria</taxon>
        <taxon>Pseudomonadati</taxon>
        <taxon>Pseudomonadota</taxon>
        <taxon>Gammaproteobacteria</taxon>
        <taxon>Lysobacterales</taxon>
        <taxon>Lysobacteraceae</taxon>
        <taxon>Arenimonas</taxon>
    </lineage>
</organism>
<reference evidence="1" key="1">
    <citation type="journal article" date="2014" name="Int. J. Syst. Evol. Microbiol.">
        <title>Complete genome sequence of Corynebacterium casei LMG S-19264T (=DSM 44701T), isolated from a smear-ripened cheese.</title>
        <authorList>
            <consortium name="US DOE Joint Genome Institute (JGI-PGF)"/>
            <person name="Walter F."/>
            <person name="Albersmeier A."/>
            <person name="Kalinowski J."/>
            <person name="Ruckert C."/>
        </authorList>
    </citation>
    <scope>NUCLEOTIDE SEQUENCE</scope>
    <source>
        <strain evidence="1">CGMCC 1.12726</strain>
    </source>
</reference>
<proteinExistence type="predicted"/>
<gene>
    <name evidence="1" type="ORF">GCM10010960_18400</name>
</gene>
<dbReference type="GO" id="GO:0016020">
    <property type="term" value="C:membrane"/>
    <property type="evidence" value="ECO:0007669"/>
    <property type="project" value="InterPro"/>
</dbReference>
<dbReference type="InterPro" id="IPR027417">
    <property type="entry name" value="P-loop_NTPase"/>
</dbReference>
<dbReference type="Gene3D" id="3.40.50.300">
    <property type="entry name" value="P-loop containing nucleotide triphosphate hydrolases"/>
    <property type="match status" value="1"/>
</dbReference>
<dbReference type="EMBL" id="BMFO01000004">
    <property type="protein sequence ID" value="GGF97020.1"/>
    <property type="molecule type" value="Genomic_DNA"/>
</dbReference>
<evidence type="ECO:0000313" key="2">
    <source>
        <dbReference type="Proteomes" id="UP000632858"/>
    </source>
</evidence>
<keyword evidence="2" id="KW-1185">Reference proteome</keyword>
<dbReference type="InterPro" id="IPR005331">
    <property type="entry name" value="Sulfotransferase"/>
</dbReference>
<protein>
    <recommendedName>
        <fullName evidence="3">Sulfotransferase family protein</fullName>
    </recommendedName>
</protein>
<dbReference type="AlphaFoldDB" id="A0A917FQ48"/>
<dbReference type="Pfam" id="PF03567">
    <property type="entry name" value="Sulfotransfer_2"/>
    <property type="match status" value="1"/>
</dbReference>
<name>A0A917FQ48_9GAMM</name>